<protein>
    <submittedName>
        <fullName evidence="2">Uncharacterized protein</fullName>
    </submittedName>
</protein>
<organism evidence="2 3">
    <name type="scientific">Virgibacillus halodenitrificans</name>
    <name type="common">Bacillus halodenitrificans</name>
    <dbReference type="NCBI Taxonomy" id="1482"/>
    <lineage>
        <taxon>Bacteria</taxon>
        <taxon>Bacillati</taxon>
        <taxon>Bacillota</taxon>
        <taxon>Bacilli</taxon>
        <taxon>Bacillales</taxon>
        <taxon>Bacillaceae</taxon>
        <taxon>Virgibacillus</taxon>
    </lineage>
</organism>
<name>A0AAC9J1K4_VIRHA</name>
<dbReference type="Proteomes" id="UP000182945">
    <property type="component" value="Chromosome"/>
</dbReference>
<dbReference type="KEGG" id="vhl:BME96_14955"/>
<sequence length="207" mass="23706">MPQRDTEGSSFSLKRGVYLFVKANCIILLVLLIFLSNYKSWDWDGDNYLLIFILFPQPFLILLAIIAAVRKVEKSKKYQFRNKKDEWIGLASAVTALFLFSLLFLGAAIAFPSTIVFLGITTNFMAAAFSVVFHPITIALYEANVFDKRNTKMDYFYKYIAIFTTGINYHTQQLLRSVPLVINKLLAVIFVLLLIWQLFGVNMIFGD</sequence>
<feature type="transmembrane region" description="Helical" evidence="1">
    <location>
        <begin position="48"/>
        <end position="69"/>
    </location>
</feature>
<gene>
    <name evidence="2" type="ORF">BME96_14955</name>
</gene>
<keyword evidence="1" id="KW-1133">Transmembrane helix</keyword>
<keyword evidence="1" id="KW-0812">Transmembrane</keyword>
<reference evidence="2 3" key="1">
    <citation type="submission" date="2016-11" db="EMBL/GenBank/DDBJ databases">
        <title>Complete genome sequencing of Virgibacillus halodenitrificans PDB-F2.</title>
        <authorList>
            <person name="Sun Z."/>
            <person name="Zhou Y."/>
            <person name="Li H."/>
        </authorList>
    </citation>
    <scope>NUCLEOTIDE SEQUENCE [LARGE SCALE GENOMIC DNA]</scope>
    <source>
        <strain evidence="2 3">PDB-F2</strain>
    </source>
</reference>
<evidence type="ECO:0000313" key="3">
    <source>
        <dbReference type="Proteomes" id="UP000182945"/>
    </source>
</evidence>
<feature type="transmembrane region" description="Helical" evidence="1">
    <location>
        <begin position="90"/>
        <end position="118"/>
    </location>
</feature>
<feature type="transmembrane region" description="Helical" evidence="1">
    <location>
        <begin position="16"/>
        <end position="36"/>
    </location>
</feature>
<dbReference type="EMBL" id="CP017962">
    <property type="protein sequence ID" value="APC49412.1"/>
    <property type="molecule type" value="Genomic_DNA"/>
</dbReference>
<accession>A0AAC9J1K4</accession>
<keyword evidence="1" id="KW-0472">Membrane</keyword>
<feature type="transmembrane region" description="Helical" evidence="1">
    <location>
        <begin position="184"/>
        <end position="205"/>
    </location>
</feature>
<evidence type="ECO:0000313" key="2">
    <source>
        <dbReference type="EMBL" id="APC49412.1"/>
    </source>
</evidence>
<proteinExistence type="predicted"/>
<feature type="transmembrane region" description="Helical" evidence="1">
    <location>
        <begin position="124"/>
        <end position="143"/>
    </location>
</feature>
<evidence type="ECO:0000256" key="1">
    <source>
        <dbReference type="SAM" id="Phobius"/>
    </source>
</evidence>
<dbReference type="AlphaFoldDB" id="A0AAC9J1K4"/>